<proteinExistence type="inferred from homology"/>
<feature type="transmembrane region" description="Helical" evidence="6">
    <location>
        <begin position="250"/>
        <end position="272"/>
    </location>
</feature>
<feature type="transmembrane region" description="Helical" evidence="6">
    <location>
        <begin position="284"/>
        <end position="301"/>
    </location>
</feature>
<dbReference type="PANTHER" id="PTHR21716">
    <property type="entry name" value="TRANSMEMBRANE PROTEIN"/>
    <property type="match status" value="1"/>
</dbReference>
<feature type="transmembrane region" description="Helical" evidence="6">
    <location>
        <begin position="12"/>
        <end position="29"/>
    </location>
</feature>
<evidence type="ECO:0000256" key="3">
    <source>
        <dbReference type="ARBA" id="ARBA00022692"/>
    </source>
</evidence>
<feature type="transmembrane region" description="Helical" evidence="6">
    <location>
        <begin position="321"/>
        <end position="351"/>
    </location>
</feature>
<evidence type="ECO:0000256" key="4">
    <source>
        <dbReference type="ARBA" id="ARBA00022989"/>
    </source>
</evidence>
<dbReference type="HOGENOM" id="CLU_041771_2_3_12"/>
<comment type="similarity">
    <text evidence="2">Belongs to the autoinducer-2 exporter (AI-2E) (TC 2.A.86) family.</text>
</comment>
<dbReference type="EMBL" id="AGDV01000015">
    <property type="protein sequence ID" value="EMB31975.1"/>
    <property type="molecule type" value="Genomic_DNA"/>
</dbReference>
<dbReference type="AlphaFoldDB" id="A0A0E2E4V0"/>
<dbReference type="GO" id="GO:0016020">
    <property type="term" value="C:membrane"/>
    <property type="evidence" value="ECO:0007669"/>
    <property type="project" value="UniProtKB-SubCell"/>
</dbReference>
<evidence type="ECO:0000256" key="6">
    <source>
        <dbReference type="SAM" id="Phobius"/>
    </source>
</evidence>
<feature type="transmembrane region" description="Helical" evidence="6">
    <location>
        <begin position="222"/>
        <end position="244"/>
    </location>
</feature>
<feature type="transmembrane region" description="Helical" evidence="6">
    <location>
        <begin position="169"/>
        <end position="188"/>
    </location>
</feature>
<feature type="transmembrane region" description="Helical" evidence="6">
    <location>
        <begin position="70"/>
        <end position="92"/>
    </location>
</feature>
<keyword evidence="4 6" id="KW-1133">Transmembrane helix</keyword>
<dbReference type="RefSeq" id="WP_002684957.1">
    <property type="nucleotide sequence ID" value="NZ_CM001795.1"/>
</dbReference>
<evidence type="ECO:0000256" key="2">
    <source>
        <dbReference type="ARBA" id="ARBA00009773"/>
    </source>
</evidence>
<keyword evidence="5 6" id="KW-0472">Membrane</keyword>
<accession>A0A0E2E4V0</accession>
<evidence type="ECO:0000313" key="7">
    <source>
        <dbReference type="EMBL" id="EMB31975.1"/>
    </source>
</evidence>
<name>A0A0E2E4V0_TREDN</name>
<organism evidence="7">
    <name type="scientific">Treponema denticola H-22</name>
    <dbReference type="NCBI Taxonomy" id="999432"/>
    <lineage>
        <taxon>Bacteria</taxon>
        <taxon>Pseudomonadati</taxon>
        <taxon>Spirochaetota</taxon>
        <taxon>Spirochaetia</taxon>
        <taxon>Spirochaetales</taxon>
        <taxon>Treponemataceae</taxon>
        <taxon>Treponema</taxon>
    </lineage>
</organism>
<evidence type="ECO:0000256" key="1">
    <source>
        <dbReference type="ARBA" id="ARBA00004141"/>
    </source>
</evidence>
<dbReference type="Proteomes" id="UP000011705">
    <property type="component" value="Chromosome"/>
</dbReference>
<evidence type="ECO:0008006" key="8">
    <source>
        <dbReference type="Google" id="ProtNLM"/>
    </source>
</evidence>
<keyword evidence="3 6" id="KW-0812">Transmembrane</keyword>
<evidence type="ECO:0000256" key="5">
    <source>
        <dbReference type="ARBA" id="ARBA00023136"/>
    </source>
</evidence>
<sequence length="372" mass="41796">MYQENKHRLQTISFFVLLAGMLILVGKLFLPYASVLLWSAVIYVLVRPLYNKILSRMNKEKKTFPIKKRLLAGSFAIITVLVVAGVLFFVVIKIFGQGKILVQNIQSFLENINNSESGFSKTDIAAIVNRLSMGTVDISNLDLQKEFLNLLSSSSDKILRYATSLVKNAGSFFLSLVFFAFALYFFYVDGAYLFSLLKHAIPIDNETSNKLFSKIGEITTNLFKGLFLVSFYQCLASFIVYLIFGVQSALLLAILTFFSTFLPIVGCGLIWFPVGVGLCFTDGLAKGLIFLVVAGSIISFMDNFLRPFFLKDRIKIHPLLIFFSMLGGVSMFSFDGIILGPMIVILFFTILDMALDIEEKKENDEDNFEHLI</sequence>
<dbReference type="Pfam" id="PF01594">
    <property type="entry name" value="AI-2E_transport"/>
    <property type="match status" value="1"/>
</dbReference>
<protein>
    <recommendedName>
        <fullName evidence="8">AI-2E family transporter</fullName>
    </recommendedName>
</protein>
<gene>
    <name evidence="7" type="ORF">HMPREF9726_01758</name>
</gene>
<comment type="caution">
    <text evidence="7">The sequence shown here is derived from an EMBL/GenBank/DDBJ whole genome shotgun (WGS) entry which is preliminary data.</text>
</comment>
<dbReference type="PANTHER" id="PTHR21716:SF4">
    <property type="entry name" value="TRANSMEMBRANE PROTEIN 245"/>
    <property type="match status" value="1"/>
</dbReference>
<dbReference type="PATRIC" id="fig|999432.5.peg.1824"/>
<reference evidence="7" key="1">
    <citation type="submission" date="2012-01" db="EMBL/GenBank/DDBJ databases">
        <title>The Genome Sequence of Treponema denticola H-22.</title>
        <authorList>
            <consortium name="The Broad Institute Genome Sequencing Platform"/>
            <person name="Earl A."/>
            <person name="Ward D."/>
            <person name="Feldgarden M."/>
            <person name="Gevers D."/>
            <person name="Blanton J.M."/>
            <person name="Fenno C.J."/>
            <person name="Baranova O.V."/>
            <person name="Mathney J."/>
            <person name="Dewhirst F.E."/>
            <person name="Izard J."/>
            <person name="Young S.K."/>
            <person name="Zeng Q."/>
            <person name="Gargeya S."/>
            <person name="Fitzgerald M."/>
            <person name="Haas B."/>
            <person name="Abouelleil A."/>
            <person name="Alvarado L."/>
            <person name="Arachchi H.M."/>
            <person name="Berlin A."/>
            <person name="Chapman S.B."/>
            <person name="Gearin G."/>
            <person name="Goldberg J."/>
            <person name="Griggs A."/>
            <person name="Gujja S."/>
            <person name="Hansen M."/>
            <person name="Heiman D."/>
            <person name="Howarth C."/>
            <person name="Larimer J."/>
            <person name="Lui A."/>
            <person name="MacDonald P.J.P."/>
            <person name="McCowen C."/>
            <person name="Montmayeur A."/>
            <person name="Murphy C."/>
            <person name="Neiman D."/>
            <person name="Pearson M."/>
            <person name="Priest M."/>
            <person name="Roberts A."/>
            <person name="Saif S."/>
            <person name="Shea T."/>
            <person name="Sisk P."/>
            <person name="Stolte C."/>
            <person name="Sykes S."/>
            <person name="Wortman J."/>
            <person name="Nusbaum C."/>
            <person name="Birren B."/>
        </authorList>
    </citation>
    <scope>NUCLEOTIDE SEQUENCE [LARGE SCALE GENOMIC DNA]</scope>
    <source>
        <strain evidence="7">H-22</strain>
    </source>
</reference>
<comment type="subcellular location">
    <subcellularLocation>
        <location evidence="1">Membrane</location>
        <topology evidence="1">Multi-pass membrane protein</topology>
    </subcellularLocation>
</comment>
<dbReference type="InterPro" id="IPR002549">
    <property type="entry name" value="AI-2E-like"/>
</dbReference>